<dbReference type="Pfam" id="PF10354">
    <property type="entry name" value="BMT5-like"/>
    <property type="match status" value="1"/>
</dbReference>
<dbReference type="OMA" id="YPGYKHA"/>
<dbReference type="STRING" id="559304.G8YKN4"/>
<dbReference type="FunCoup" id="G8YKN4">
    <property type="interactions" value="410"/>
</dbReference>
<evidence type="ECO:0000259" key="1">
    <source>
        <dbReference type="Pfam" id="PF10354"/>
    </source>
</evidence>
<dbReference type="OrthoDB" id="273345at2759"/>
<dbReference type="eggNOG" id="KOG4174">
    <property type="taxonomic scope" value="Eukaryota"/>
</dbReference>
<organism evidence="2 3">
    <name type="scientific">Pichia sorbitophila (strain ATCC MYA-4447 / BCRC 22081 / CBS 7064 / NBRC 10061 / NRRL Y-12695)</name>
    <name type="common">Hybrid yeast</name>
    <dbReference type="NCBI Taxonomy" id="559304"/>
    <lineage>
        <taxon>Eukaryota</taxon>
        <taxon>Fungi</taxon>
        <taxon>Dikarya</taxon>
        <taxon>Ascomycota</taxon>
        <taxon>Saccharomycotina</taxon>
        <taxon>Pichiomycetes</taxon>
        <taxon>Debaryomycetaceae</taxon>
        <taxon>Millerozyma</taxon>
    </lineage>
</organism>
<feature type="domain" description="25S rRNA (uridine-N(3))-methyltransferase BMT5-like" evidence="1">
    <location>
        <begin position="62"/>
        <end position="248"/>
    </location>
</feature>
<dbReference type="GO" id="GO:0070475">
    <property type="term" value="P:rRNA base methylation"/>
    <property type="evidence" value="ECO:0007669"/>
    <property type="project" value="InterPro"/>
</dbReference>
<proteinExistence type="predicted"/>
<dbReference type="InterPro" id="IPR019446">
    <property type="entry name" value="BMT5-like"/>
</dbReference>
<protein>
    <submittedName>
        <fullName evidence="2">Piso0_001390 protein</fullName>
    </submittedName>
</protein>
<evidence type="ECO:0000313" key="3">
    <source>
        <dbReference type="Proteomes" id="UP000005222"/>
    </source>
</evidence>
<dbReference type="InParanoid" id="G8YKN4"/>
<dbReference type="PANTHER" id="PTHR11538:SF26">
    <property type="entry name" value="FERREDOXIN-FOLD ANTICODON-BINDING DOMAIN-CONTAINING PROTEIN 1"/>
    <property type="match status" value="1"/>
</dbReference>
<dbReference type="AlphaFoldDB" id="G8YKN4"/>
<dbReference type="PANTHER" id="PTHR11538">
    <property type="entry name" value="PHENYLALANYL-TRNA SYNTHETASE"/>
    <property type="match status" value="1"/>
</dbReference>
<dbReference type="GO" id="GO:0005737">
    <property type="term" value="C:cytoplasm"/>
    <property type="evidence" value="ECO:0007669"/>
    <property type="project" value="TreeGrafter"/>
</dbReference>
<dbReference type="HOGENOM" id="CLU_035438_0_1_1"/>
<dbReference type="GO" id="GO:0070042">
    <property type="term" value="F:rRNA (uridine-N3-)-methyltransferase activity"/>
    <property type="evidence" value="ECO:0007669"/>
    <property type="project" value="InterPro"/>
</dbReference>
<evidence type="ECO:0000313" key="2">
    <source>
        <dbReference type="EMBL" id="CCE88618.1"/>
    </source>
</evidence>
<accession>G8YKN4</accession>
<sequence length="286" mass="31925">MGKQGKQKNLKAKGLKGALARHQFKEKLQKVSNTSNKKTNDTGKKKINQKPFLPFGIDDEILLVGEGDFSFACSIVKSGLIYPENLKATSYDSIGAVKEKYDGAEDNIAYLQNEGVKVSHEVDATKLCQSLKVKASKKEKKHTDSISRNEQGKLSHIIFNFPHTGKGIKDVDRNIKANQELVLSFLRSSDELFQVLGVGAEGKIVITLFDGEPYSSWNVKLLAKSVGYKVKESGKFDWSLFPSYHHRRTIGMGDTTKPAMERNARTYVFENSKKECKPSKEADDSE</sequence>
<dbReference type="EMBL" id="FO082054">
    <property type="protein sequence ID" value="CCE88618.1"/>
    <property type="molecule type" value="Genomic_DNA"/>
</dbReference>
<keyword evidence="3" id="KW-1185">Reference proteome</keyword>
<dbReference type="Proteomes" id="UP000005222">
    <property type="component" value="Chromosome F"/>
</dbReference>
<reference evidence="2 3" key="1">
    <citation type="journal article" date="2012" name="G3 (Bethesda)">
        <title>Pichia sorbitophila, an interspecies yeast hybrid reveals early steps of genome resolution following polyploidization.</title>
        <authorList>
            <person name="Leh Louis V."/>
            <person name="Despons L."/>
            <person name="Friedrich A."/>
            <person name="Martin T."/>
            <person name="Durrens P."/>
            <person name="Casaregola S."/>
            <person name="Neuveglise C."/>
            <person name="Fairhead C."/>
            <person name="Marck C."/>
            <person name="Cruz J.A."/>
            <person name="Straub M.L."/>
            <person name="Kugler V."/>
            <person name="Sacerdot C."/>
            <person name="Uzunov Z."/>
            <person name="Thierry A."/>
            <person name="Weiss S."/>
            <person name="Bleykasten C."/>
            <person name="De Montigny J."/>
            <person name="Jacques N."/>
            <person name="Jung P."/>
            <person name="Lemaire M."/>
            <person name="Mallet S."/>
            <person name="Morel G."/>
            <person name="Richard G.F."/>
            <person name="Sarkar A."/>
            <person name="Savel G."/>
            <person name="Schacherer J."/>
            <person name="Seret M.L."/>
            <person name="Talla E."/>
            <person name="Samson G."/>
            <person name="Jubin C."/>
            <person name="Poulain J."/>
            <person name="Vacherie B."/>
            <person name="Barbe V."/>
            <person name="Pelletier E."/>
            <person name="Sherman D.J."/>
            <person name="Westhof E."/>
            <person name="Weissenbach J."/>
            <person name="Baret P.V."/>
            <person name="Wincker P."/>
            <person name="Gaillardin C."/>
            <person name="Dujon B."/>
            <person name="Souciet J.L."/>
        </authorList>
    </citation>
    <scope>NUCLEOTIDE SEQUENCE [LARGE SCALE GENOMIC DNA]</scope>
    <source>
        <strain evidence="3">ATCC MYA-4447 / BCRC 22081 / CBS 7064 / NBRC 10061 / NRRL Y-12695</strain>
    </source>
</reference>
<name>G8YKN4_PICSO</name>
<gene>
    <name evidence="2" type="primary">Piso0_001390</name>
    <name evidence="2" type="ORF">GNLVRS01_PISO0F05439g</name>
</gene>